<organism evidence="1">
    <name type="scientific">marine sediment metagenome</name>
    <dbReference type="NCBI Taxonomy" id="412755"/>
    <lineage>
        <taxon>unclassified sequences</taxon>
        <taxon>metagenomes</taxon>
        <taxon>ecological metagenomes</taxon>
    </lineage>
</organism>
<reference evidence="1" key="1">
    <citation type="journal article" date="2015" name="Nature">
        <title>Complex archaea that bridge the gap between prokaryotes and eukaryotes.</title>
        <authorList>
            <person name="Spang A."/>
            <person name="Saw J.H."/>
            <person name="Jorgensen S.L."/>
            <person name="Zaremba-Niedzwiedzka K."/>
            <person name="Martijn J."/>
            <person name="Lind A.E."/>
            <person name="van Eijk R."/>
            <person name="Schleper C."/>
            <person name="Guy L."/>
            <person name="Ettema T.J."/>
        </authorList>
    </citation>
    <scope>NUCLEOTIDE SEQUENCE</scope>
</reference>
<comment type="caution">
    <text evidence="1">The sequence shown here is derived from an EMBL/GenBank/DDBJ whole genome shotgun (WGS) entry which is preliminary data.</text>
</comment>
<accession>A0A0F9RG75</accession>
<gene>
    <name evidence="1" type="ORF">LCGC14_0598450</name>
</gene>
<protein>
    <submittedName>
        <fullName evidence="1">Uncharacterized protein</fullName>
    </submittedName>
</protein>
<name>A0A0F9RG75_9ZZZZ</name>
<dbReference type="AlphaFoldDB" id="A0A0F9RG75"/>
<dbReference type="EMBL" id="LAZR01000955">
    <property type="protein sequence ID" value="KKN53819.1"/>
    <property type="molecule type" value="Genomic_DNA"/>
</dbReference>
<proteinExistence type="predicted"/>
<evidence type="ECO:0000313" key="1">
    <source>
        <dbReference type="EMBL" id="KKN53819.1"/>
    </source>
</evidence>
<sequence length="78" mass="9182">MKEEELNARIVDLEDRTKRIMDKIRTKSYAILPDETWDKILAQIKEKLQKYKPKDVESVTISAGYVKIVCIEEVNKIE</sequence>